<sequence>MVLLYVLDELSIGSHQHEIIYVKLNEALKQMQDLDNTLLVPKHNEDTIDKNINFTNEELENLLEQPRSFVYKDNKYVLGPEINEYQTKLEEYEVKQMIPSILLMKGEYKEFGKHSTLNKTKEVYTELFNGAICAANDNVFINNEIYPNPNQFAARTPVNPFPDNLLLTTNNTDNRLWIQFNNTYNIPTIISGASEIAHNLLHIETNHDTELQGTSIEEQAKLIKDSLGKCGSDDMSEVPLNYENASLT</sequence>
<dbReference type="Proteomes" id="UP000250275">
    <property type="component" value="Unassembled WGS sequence"/>
</dbReference>
<organism evidence="1 2">
    <name type="scientific">Eufriesea mexicana</name>
    <dbReference type="NCBI Taxonomy" id="516756"/>
    <lineage>
        <taxon>Eukaryota</taxon>
        <taxon>Metazoa</taxon>
        <taxon>Ecdysozoa</taxon>
        <taxon>Arthropoda</taxon>
        <taxon>Hexapoda</taxon>
        <taxon>Insecta</taxon>
        <taxon>Pterygota</taxon>
        <taxon>Neoptera</taxon>
        <taxon>Endopterygota</taxon>
        <taxon>Hymenoptera</taxon>
        <taxon>Apocrita</taxon>
        <taxon>Aculeata</taxon>
        <taxon>Apoidea</taxon>
        <taxon>Anthophila</taxon>
        <taxon>Apidae</taxon>
        <taxon>Eufriesea</taxon>
    </lineage>
</organism>
<reference evidence="1 2" key="1">
    <citation type="submission" date="2015-07" db="EMBL/GenBank/DDBJ databases">
        <title>The genome of Eufriesea mexicana.</title>
        <authorList>
            <person name="Pan H."/>
            <person name="Kapheim K."/>
        </authorList>
    </citation>
    <scope>NUCLEOTIDE SEQUENCE [LARGE SCALE GENOMIC DNA]</scope>
    <source>
        <strain evidence="1">0111107269</strain>
        <tissue evidence="1">Whole body</tissue>
    </source>
</reference>
<keyword evidence="2" id="KW-1185">Reference proteome</keyword>
<evidence type="ECO:0000313" key="2">
    <source>
        <dbReference type="Proteomes" id="UP000250275"/>
    </source>
</evidence>
<name>A0A310S719_9HYME</name>
<proteinExistence type="predicted"/>
<evidence type="ECO:0000313" key="1">
    <source>
        <dbReference type="EMBL" id="OAD53537.1"/>
    </source>
</evidence>
<accession>A0A310S719</accession>
<dbReference type="Gene3D" id="1.20.1580.10">
    <property type="entry name" value="ABC transporter ATPase like domain"/>
    <property type="match status" value="1"/>
</dbReference>
<protein>
    <submittedName>
        <fullName evidence="1">UvrABC system protein A</fullName>
    </submittedName>
</protein>
<dbReference type="InterPro" id="IPR027417">
    <property type="entry name" value="P-loop_NTPase"/>
</dbReference>
<dbReference type="EMBL" id="KQ766910">
    <property type="protein sequence ID" value="OAD53537.1"/>
    <property type="molecule type" value="Genomic_DNA"/>
</dbReference>
<dbReference type="Gene3D" id="3.40.50.300">
    <property type="entry name" value="P-loop containing nucleotide triphosphate hydrolases"/>
    <property type="match status" value="1"/>
</dbReference>
<gene>
    <name evidence="1" type="ORF">WN48_09787</name>
</gene>
<dbReference type="AlphaFoldDB" id="A0A310S719"/>